<proteinExistence type="predicted"/>
<evidence type="ECO:0000313" key="3">
    <source>
        <dbReference type="Proteomes" id="UP000322245"/>
    </source>
</evidence>
<dbReference type="AlphaFoldDB" id="A0A5D3ALL4"/>
<dbReference type="Proteomes" id="UP000322245">
    <property type="component" value="Unassembled WGS sequence"/>
</dbReference>
<protein>
    <submittedName>
        <fullName evidence="2">Uncharacterized protein</fullName>
    </submittedName>
</protein>
<sequence length="91" mass="9440">MPLFTPANHTTAPPADPPPAPSKLPNLLGCHSSVDPTTLSNPFQYLGDDAAHTPTPHGQPLLVLYPPTPPASPFSASGLASNNPFSPQNVH</sequence>
<name>A0A5D3ALL4_9TREE</name>
<feature type="compositionally biased region" description="Polar residues" evidence="1">
    <location>
        <begin position="78"/>
        <end position="91"/>
    </location>
</feature>
<dbReference type="EMBL" id="NIDF01000463">
    <property type="protein sequence ID" value="TYJ51111.1"/>
    <property type="molecule type" value="Genomic_DNA"/>
</dbReference>
<comment type="caution">
    <text evidence="2">The sequence shown here is derived from an EMBL/GenBank/DDBJ whole genome shotgun (WGS) entry which is preliminary data.</text>
</comment>
<accession>A0A5D3ALL4</accession>
<feature type="compositionally biased region" description="Low complexity" evidence="1">
    <location>
        <begin position="1"/>
        <end position="13"/>
    </location>
</feature>
<keyword evidence="3" id="KW-1185">Reference proteome</keyword>
<feature type="compositionally biased region" description="Polar residues" evidence="1">
    <location>
        <begin position="34"/>
        <end position="43"/>
    </location>
</feature>
<organism evidence="2 3">
    <name type="scientific">Cryptococcus floricola</name>
    <dbReference type="NCBI Taxonomy" id="2591691"/>
    <lineage>
        <taxon>Eukaryota</taxon>
        <taxon>Fungi</taxon>
        <taxon>Dikarya</taxon>
        <taxon>Basidiomycota</taxon>
        <taxon>Agaricomycotina</taxon>
        <taxon>Tremellomycetes</taxon>
        <taxon>Tremellales</taxon>
        <taxon>Cryptococcaceae</taxon>
        <taxon>Cryptococcus</taxon>
    </lineage>
</organism>
<evidence type="ECO:0000256" key="1">
    <source>
        <dbReference type="SAM" id="MobiDB-lite"/>
    </source>
</evidence>
<evidence type="ECO:0000313" key="2">
    <source>
        <dbReference type="EMBL" id="TYJ51111.1"/>
    </source>
</evidence>
<feature type="region of interest" description="Disordered" evidence="1">
    <location>
        <begin position="1"/>
        <end position="91"/>
    </location>
</feature>
<feature type="non-terminal residue" evidence="2">
    <location>
        <position position="91"/>
    </location>
</feature>
<reference evidence="2 3" key="1">
    <citation type="submission" date="2017-05" db="EMBL/GenBank/DDBJ databases">
        <title>The Genome Sequence of Tsuchiyaea wingfieldii DSM 27421.</title>
        <authorList>
            <person name="Cuomo C."/>
            <person name="Passer A."/>
            <person name="Billmyre B."/>
            <person name="Heitman J."/>
        </authorList>
    </citation>
    <scope>NUCLEOTIDE SEQUENCE [LARGE SCALE GENOMIC DNA]</scope>
    <source>
        <strain evidence="2 3">DSM 27421</strain>
    </source>
</reference>
<gene>
    <name evidence="2" type="ORF">B9479_008336</name>
</gene>